<evidence type="ECO:0000256" key="1">
    <source>
        <dbReference type="SAM" id="SignalP"/>
    </source>
</evidence>
<dbReference type="Proteomes" id="UP001597112">
    <property type="component" value="Unassembled WGS sequence"/>
</dbReference>
<evidence type="ECO:0000313" key="2">
    <source>
        <dbReference type="EMBL" id="MFD1002830.1"/>
    </source>
</evidence>
<dbReference type="InterPro" id="IPR015943">
    <property type="entry name" value="WD40/YVTN_repeat-like_dom_sf"/>
</dbReference>
<organism evidence="2 3">
    <name type="scientific">Ohtaekwangia kribbensis</name>
    <dbReference type="NCBI Taxonomy" id="688913"/>
    <lineage>
        <taxon>Bacteria</taxon>
        <taxon>Pseudomonadati</taxon>
        <taxon>Bacteroidota</taxon>
        <taxon>Cytophagia</taxon>
        <taxon>Cytophagales</taxon>
        <taxon>Fulvivirgaceae</taxon>
        <taxon>Ohtaekwangia</taxon>
    </lineage>
</organism>
<name>A0ABW3K9Z7_9BACT</name>
<keyword evidence="3" id="KW-1185">Reference proteome</keyword>
<proteinExistence type="predicted"/>
<dbReference type="PANTHER" id="PTHR31270:SF1">
    <property type="entry name" value="GLUTAMINYL-PEPTIDE CYCLOTRANSFERASE"/>
    <property type="match status" value="1"/>
</dbReference>
<keyword evidence="1" id="KW-0732">Signal</keyword>
<protein>
    <submittedName>
        <fullName evidence="2">Glutaminyl-peptide cyclotransferase</fullName>
    </submittedName>
</protein>
<comment type="caution">
    <text evidence="2">The sequence shown here is derived from an EMBL/GenBank/DDBJ whole genome shotgun (WGS) entry which is preliminary data.</text>
</comment>
<feature type="chain" id="PRO_5045536371" evidence="1">
    <location>
        <begin position="21"/>
        <end position="264"/>
    </location>
</feature>
<accession>A0ABW3K9Z7</accession>
<reference evidence="3" key="1">
    <citation type="journal article" date="2019" name="Int. J. Syst. Evol. Microbiol.">
        <title>The Global Catalogue of Microorganisms (GCM) 10K type strain sequencing project: providing services to taxonomists for standard genome sequencing and annotation.</title>
        <authorList>
            <consortium name="The Broad Institute Genomics Platform"/>
            <consortium name="The Broad Institute Genome Sequencing Center for Infectious Disease"/>
            <person name="Wu L."/>
            <person name="Ma J."/>
        </authorList>
    </citation>
    <scope>NUCLEOTIDE SEQUENCE [LARGE SCALE GENOMIC DNA]</scope>
    <source>
        <strain evidence="3">CCUG 58938</strain>
    </source>
</reference>
<dbReference type="Gene3D" id="2.130.10.10">
    <property type="entry name" value="YVTN repeat-like/Quinoprotein amine dehydrogenase"/>
    <property type="match status" value="1"/>
</dbReference>
<dbReference type="RefSeq" id="WP_377584567.1">
    <property type="nucleotide sequence ID" value="NZ_JBHTKA010000014.1"/>
</dbReference>
<dbReference type="EMBL" id="JBHTKA010000014">
    <property type="protein sequence ID" value="MFD1002830.1"/>
    <property type="molecule type" value="Genomic_DNA"/>
</dbReference>
<dbReference type="SUPFAM" id="SSF50969">
    <property type="entry name" value="YVTN repeat-like/Quinoprotein amine dehydrogenase"/>
    <property type="match status" value="1"/>
</dbReference>
<evidence type="ECO:0000313" key="3">
    <source>
        <dbReference type="Proteomes" id="UP001597112"/>
    </source>
</evidence>
<dbReference type="PANTHER" id="PTHR31270">
    <property type="entry name" value="GLUTAMINYL-PEPTIDE CYCLOTRANSFERASE"/>
    <property type="match status" value="1"/>
</dbReference>
<sequence>MKTYFFRLLTVVLFSVIASSCGGKKDGEVKTTRDSLSLHYTVISTLPHNAEAYTQGLTIYDNKILESTGQNNRSWIAEVNPGSGQHDKKVTLPGQYFGEGITVLNDKIYQLTWQNKVGFVYDAKTYQQLREFKYDTEGWGITHDNKNLIMSDGSEKLYYLDTTSLKPVKTITVMDGGTRVKKLNELEYINGYIYANVYETTWILKIDPATGKVVGRIDFSPIGNEIRSMYPNADVLNGIAYDPKSKALLLTGKLWPKSYLIRLQ</sequence>
<dbReference type="PROSITE" id="PS51257">
    <property type="entry name" value="PROKAR_LIPOPROTEIN"/>
    <property type="match status" value="1"/>
</dbReference>
<gene>
    <name evidence="2" type="ORF">ACFQ21_26120</name>
</gene>
<feature type="signal peptide" evidence="1">
    <location>
        <begin position="1"/>
        <end position="20"/>
    </location>
</feature>
<dbReference type="Pfam" id="PF05096">
    <property type="entry name" value="Glu_cyclase_2"/>
    <property type="match status" value="1"/>
</dbReference>
<dbReference type="InterPro" id="IPR007788">
    <property type="entry name" value="QCT"/>
</dbReference>
<dbReference type="InterPro" id="IPR011044">
    <property type="entry name" value="Quino_amine_DH_bsu"/>
</dbReference>